<keyword evidence="3" id="KW-1185">Reference proteome</keyword>
<feature type="domain" description="AbiTii" evidence="1">
    <location>
        <begin position="2"/>
        <end position="187"/>
    </location>
</feature>
<protein>
    <recommendedName>
        <fullName evidence="1">AbiTii domain-containing protein</fullName>
    </recommendedName>
</protein>
<dbReference type="AlphaFoldDB" id="A0A128EUV7"/>
<dbReference type="Proteomes" id="UP000071641">
    <property type="component" value="Unassembled WGS sequence"/>
</dbReference>
<gene>
    <name evidence="2" type="ORF">GCE9029_00801</name>
</gene>
<proteinExistence type="predicted"/>
<reference evidence="3" key="1">
    <citation type="submission" date="2016-02" db="EMBL/GenBank/DDBJ databases">
        <authorList>
            <person name="Rodrigo-Torres Lidia"/>
            <person name="Arahal R.David."/>
        </authorList>
    </citation>
    <scope>NUCLEOTIDE SEQUENCE [LARGE SCALE GENOMIC DNA]</scope>
    <source>
        <strain evidence="3">CECT 9029</strain>
    </source>
</reference>
<evidence type="ECO:0000313" key="2">
    <source>
        <dbReference type="EMBL" id="CZF78379.1"/>
    </source>
</evidence>
<evidence type="ECO:0000313" key="3">
    <source>
        <dbReference type="Proteomes" id="UP000071641"/>
    </source>
</evidence>
<organism evidence="2 3">
    <name type="scientific">Grimontia celer</name>
    <dbReference type="NCBI Taxonomy" id="1796497"/>
    <lineage>
        <taxon>Bacteria</taxon>
        <taxon>Pseudomonadati</taxon>
        <taxon>Pseudomonadota</taxon>
        <taxon>Gammaproteobacteria</taxon>
        <taxon>Vibrionales</taxon>
        <taxon>Vibrionaceae</taxon>
        <taxon>Grimontia</taxon>
    </lineage>
</organism>
<dbReference type="Pfam" id="PF18864">
    <property type="entry name" value="AbiTii"/>
    <property type="match status" value="1"/>
</dbReference>
<dbReference type="EMBL" id="FIZX01000001">
    <property type="protein sequence ID" value="CZF78379.1"/>
    <property type="molecule type" value="Genomic_DNA"/>
</dbReference>
<accession>A0A128EUV7</accession>
<name>A0A128EUV7_9GAMM</name>
<dbReference type="InterPro" id="IPR041304">
    <property type="entry name" value="AbiTii"/>
</dbReference>
<sequence>MSLLREIQASLISDEPNLGGVLLKLRLLAARLGSDILSDWVKHEMSGYPTDVDLPDYRVIGVSFKGTFSGPFGSGINNASIPTALVEQHAGEHWSNHRVRQGIAAIDDLVKSAQESGYLGLDCSNLILLLQGKIYEDYACNDIRGSISRSALVQIQNEVKSRALELTIELEKSVPAAAEIVLVPEGTDNIDKSEVSKIINQTIYGNYTEISNSGDSAHIEVKAIQGNADAFQKILEDSGISQESAKELSEIIQAESPDSKDEPLGSKAKKWLLSNLKKAEDGTWNVGISVATDVIKNAVKGYYGL</sequence>
<dbReference type="RefSeq" id="WP_157487764.1">
    <property type="nucleotide sequence ID" value="NZ_FIZX01000001.1"/>
</dbReference>
<evidence type="ECO:0000259" key="1">
    <source>
        <dbReference type="Pfam" id="PF18864"/>
    </source>
</evidence>
<dbReference type="STRING" id="1796497.GCE9029_00801"/>
<dbReference type="OrthoDB" id="766804at2"/>